<dbReference type="Pfam" id="PF07715">
    <property type="entry name" value="Plug"/>
    <property type="match status" value="1"/>
</dbReference>
<evidence type="ECO:0000256" key="4">
    <source>
        <dbReference type="ARBA" id="ARBA00022692"/>
    </source>
</evidence>
<dbReference type="Proteomes" id="UP000254069">
    <property type="component" value="Unassembled WGS sequence"/>
</dbReference>
<dbReference type="EMBL" id="UGYO01000001">
    <property type="protein sequence ID" value="SUI58226.1"/>
    <property type="molecule type" value="Genomic_DNA"/>
</dbReference>
<evidence type="ECO:0000256" key="7">
    <source>
        <dbReference type="ARBA" id="ARBA00023237"/>
    </source>
</evidence>
<evidence type="ECO:0000313" key="14">
    <source>
        <dbReference type="Proteomes" id="UP000254069"/>
    </source>
</evidence>
<keyword evidence="14" id="KW-1185">Reference proteome</keyword>
<proteinExistence type="inferred from homology"/>
<sequence>MLKEKLLANAIRFSLFAATGFASLAVASPAMAEEQNEQQIEKIQVTGSRILREGAIAPSPVTVISGESLIKTGAVNIGEALNELPALANTYSLANSGSSIGTAGLNLLDMRGMGASRTLVLVDGKRHVASSPGTSSIDVNTIPTEWVESVEIITGGASAIYGADAVTGVVNFKMKKKIEGLTASAAAGIADDSDYNNQRFSLAYGSNFDNDRGNAAISVEYAQQDRLEMLDRDQTAISWSSLTNPPGSDTYKTLYQNAGYWGISNAGTVGFYGGTPGVYTFKPDGTPVEVGTGEFTDGVLCAGEGCDYINLRQWEELQPEFDRTTINFKANYDFTDSLNGYFEAKWSRTNATTSGQPAFFFFDPDNTLVTRDNPYISDELGALMDQAGEGYVVVNRFMTDMGPRAEDDERTTQRYVIGLNGVVLEDWEMEAYAIYGQTEQTRTNYNNLIFENFQQSVDAIRDPVSGEIVCRDADAQAAGCVPVNLFGDGAVTREAADWFSTTTEGTAKIEQYVIGGSMSNSALFELPAGMVGFASGIEYRKEKSKSKEDPFAATGATFFNALQSEGGDFDVKEIYAEISVPLLEDLPGIQNLTVDGAVRYADYSTIGDATSWKLGLDWTIIDSLRLRSTLSTALRAPNIGEYYGAQGQNFFSVDDSCKASELSGLSPDQQAIRAANCAALGIPADFDSNYDSATLEGVSGGNDQLEPEESDSYTVGLVFQPSFVEGLVMTVDYWNIEITDAIANISAQNIIDRCVDSPTGINNQYCDLITRDPTSHEITNITQIVQNVAKQEASGVDFEVGYDFPLFGGDLRTNLLGTYLIERNEYPFQDDATDFEEYAGTLGEAQWQGQLVLNYSYDAWNLNWKTRYLDSVDLYTPQFRANYDVPYSNVMSYGSYSVTDLYATYTMDNGLEFGLGVDNVFDRDLPGSTTGTGAGSASYDNIGRFFYLTVKYEM</sequence>
<dbReference type="PROSITE" id="PS52016">
    <property type="entry name" value="TONB_DEPENDENT_REC_3"/>
    <property type="match status" value="1"/>
</dbReference>
<dbReference type="InterPro" id="IPR039426">
    <property type="entry name" value="TonB-dep_rcpt-like"/>
</dbReference>
<dbReference type="SUPFAM" id="SSF56935">
    <property type="entry name" value="Porins"/>
    <property type="match status" value="1"/>
</dbReference>
<feature type="domain" description="TonB-dependent receptor-like beta-barrel" evidence="11">
    <location>
        <begin position="408"/>
        <end position="920"/>
    </location>
</feature>
<dbReference type="PANTHER" id="PTHR47234:SF2">
    <property type="entry name" value="TONB-DEPENDENT RECEPTOR"/>
    <property type="match status" value="1"/>
</dbReference>
<evidence type="ECO:0000256" key="3">
    <source>
        <dbReference type="ARBA" id="ARBA00022452"/>
    </source>
</evidence>
<organism evidence="13 14">
    <name type="scientific">Shewanella algae</name>
    <dbReference type="NCBI Taxonomy" id="38313"/>
    <lineage>
        <taxon>Bacteria</taxon>
        <taxon>Pseudomonadati</taxon>
        <taxon>Pseudomonadota</taxon>
        <taxon>Gammaproteobacteria</taxon>
        <taxon>Alteromonadales</taxon>
        <taxon>Shewanellaceae</taxon>
        <taxon>Shewanella</taxon>
    </lineage>
</organism>
<gene>
    <name evidence="13" type="primary">cirA_3</name>
    <name evidence="13" type="ORF">NCTC10738_01378</name>
</gene>
<protein>
    <submittedName>
        <fullName evidence="13">Colicin I receptor</fullName>
    </submittedName>
</protein>
<evidence type="ECO:0000256" key="10">
    <source>
        <dbReference type="SAM" id="SignalP"/>
    </source>
</evidence>
<evidence type="ECO:0000256" key="5">
    <source>
        <dbReference type="ARBA" id="ARBA00023077"/>
    </source>
</evidence>
<comment type="subcellular location">
    <subcellularLocation>
        <location evidence="1 8">Cell outer membrane</location>
        <topology evidence="1 8">Multi-pass membrane protein</topology>
    </subcellularLocation>
</comment>
<dbReference type="GO" id="GO:0009279">
    <property type="term" value="C:cell outer membrane"/>
    <property type="evidence" value="ECO:0007669"/>
    <property type="project" value="UniProtKB-SubCell"/>
</dbReference>
<evidence type="ECO:0000259" key="12">
    <source>
        <dbReference type="Pfam" id="PF07715"/>
    </source>
</evidence>
<dbReference type="RefSeq" id="WP_028780020.1">
    <property type="nucleotide sequence ID" value="NZ_CP032415.1"/>
</dbReference>
<keyword evidence="5 9" id="KW-0798">TonB box</keyword>
<evidence type="ECO:0000256" key="6">
    <source>
        <dbReference type="ARBA" id="ARBA00023136"/>
    </source>
</evidence>
<dbReference type="InterPro" id="IPR036942">
    <property type="entry name" value="Beta-barrel_TonB_sf"/>
</dbReference>
<keyword evidence="6 8" id="KW-0472">Membrane</keyword>
<evidence type="ECO:0000259" key="11">
    <source>
        <dbReference type="Pfam" id="PF00593"/>
    </source>
</evidence>
<dbReference type="AlphaFoldDB" id="A0A379ZCC1"/>
<reference evidence="13 14" key="1">
    <citation type="submission" date="2018-06" db="EMBL/GenBank/DDBJ databases">
        <authorList>
            <consortium name="Pathogen Informatics"/>
            <person name="Doyle S."/>
        </authorList>
    </citation>
    <scope>NUCLEOTIDE SEQUENCE [LARGE SCALE GENOMIC DNA]</scope>
    <source>
        <strain evidence="13 14">NCTC10738</strain>
    </source>
</reference>
<dbReference type="InterPro" id="IPR012910">
    <property type="entry name" value="Plug_dom"/>
</dbReference>
<evidence type="ECO:0000256" key="9">
    <source>
        <dbReference type="RuleBase" id="RU003357"/>
    </source>
</evidence>
<dbReference type="PANTHER" id="PTHR47234">
    <property type="match status" value="1"/>
</dbReference>
<keyword evidence="10" id="KW-0732">Signal</keyword>
<evidence type="ECO:0000256" key="2">
    <source>
        <dbReference type="ARBA" id="ARBA00022448"/>
    </source>
</evidence>
<evidence type="ECO:0000256" key="1">
    <source>
        <dbReference type="ARBA" id="ARBA00004571"/>
    </source>
</evidence>
<comment type="similarity">
    <text evidence="8 9">Belongs to the TonB-dependent receptor family.</text>
</comment>
<dbReference type="Gene3D" id="2.40.170.20">
    <property type="entry name" value="TonB-dependent receptor, beta-barrel domain"/>
    <property type="match status" value="1"/>
</dbReference>
<keyword evidence="7 8" id="KW-0998">Cell outer membrane</keyword>
<dbReference type="Pfam" id="PF00593">
    <property type="entry name" value="TonB_dep_Rec_b-barrel"/>
    <property type="match status" value="1"/>
</dbReference>
<evidence type="ECO:0000256" key="8">
    <source>
        <dbReference type="PROSITE-ProRule" id="PRU01360"/>
    </source>
</evidence>
<keyword evidence="2 8" id="KW-0813">Transport</keyword>
<feature type="signal peptide" evidence="10">
    <location>
        <begin position="1"/>
        <end position="32"/>
    </location>
</feature>
<feature type="domain" description="TonB-dependent receptor plug" evidence="12">
    <location>
        <begin position="57"/>
        <end position="169"/>
    </location>
</feature>
<dbReference type="InterPro" id="IPR000531">
    <property type="entry name" value="Beta-barrel_TonB"/>
</dbReference>
<name>A0A379ZCC1_9GAMM</name>
<dbReference type="InterPro" id="IPR037066">
    <property type="entry name" value="Plug_dom_sf"/>
</dbReference>
<keyword evidence="13" id="KW-0675">Receptor</keyword>
<accession>A0A379ZCC1</accession>
<feature type="chain" id="PRO_5017061259" evidence="10">
    <location>
        <begin position="33"/>
        <end position="954"/>
    </location>
</feature>
<evidence type="ECO:0000313" key="13">
    <source>
        <dbReference type="EMBL" id="SUI58226.1"/>
    </source>
</evidence>
<dbReference type="Gene3D" id="2.170.130.10">
    <property type="entry name" value="TonB-dependent receptor, plug domain"/>
    <property type="match status" value="1"/>
</dbReference>
<keyword evidence="3 8" id="KW-1134">Transmembrane beta strand</keyword>
<keyword evidence="4 8" id="KW-0812">Transmembrane</keyword>